<protein>
    <recommendedName>
        <fullName evidence="3">Nucleotidyltransferase family protein</fullName>
    </recommendedName>
</protein>
<evidence type="ECO:0000313" key="1">
    <source>
        <dbReference type="EMBL" id="KXA89792.1"/>
    </source>
</evidence>
<gene>
    <name evidence="1" type="ORF">AKJ61_02090</name>
</gene>
<dbReference type="EMBL" id="LHXK01000022">
    <property type="protein sequence ID" value="KXA89792.1"/>
    <property type="molecule type" value="Genomic_DNA"/>
</dbReference>
<name>A0A133U6G3_9EURY</name>
<evidence type="ECO:0008006" key="3">
    <source>
        <dbReference type="Google" id="ProtNLM"/>
    </source>
</evidence>
<comment type="caution">
    <text evidence="1">The sequence shown here is derived from an EMBL/GenBank/DDBJ whole genome shotgun (WGS) entry which is preliminary data.</text>
</comment>
<reference evidence="1 2" key="1">
    <citation type="journal article" date="2016" name="Sci. Rep.">
        <title>Metabolic traits of an uncultured archaeal lineage -MSBL1- from brine pools of the Red Sea.</title>
        <authorList>
            <person name="Mwirichia R."/>
            <person name="Alam I."/>
            <person name="Rashid M."/>
            <person name="Vinu M."/>
            <person name="Ba-Alawi W."/>
            <person name="Anthony Kamau A."/>
            <person name="Kamanda Ngugi D."/>
            <person name="Goker M."/>
            <person name="Klenk H.P."/>
            <person name="Bajic V."/>
            <person name="Stingl U."/>
        </authorList>
    </citation>
    <scope>NUCLEOTIDE SEQUENCE [LARGE SCALE GENOMIC DNA]</scope>
    <source>
        <strain evidence="1">SCGC-AAA259B11</strain>
    </source>
</reference>
<dbReference type="Proteomes" id="UP000070184">
    <property type="component" value="Unassembled WGS sequence"/>
</dbReference>
<accession>A0A133U6G3</accession>
<proteinExistence type="predicted"/>
<sequence>MKSETIQFLRRIGISGAIPPKDPDRFDSISSLKLVEKNKIPLLFLRSLSNEERKDLEEESERCEEWHENFLKLASLTSRTLMNEGTEHTFFKTFKPFPYTPSDVDVLLRDEDSLDRTIDLFEGQRFEPLERSSYGCTFYSPEHDLNLDLTTRIDVSGLVYLDKKHVFEETTEKRIKGTKMRTPKPYADLTITAAHALYKEQLFTLSDYYTFVIWREHLEDVLEFAEKGRIKPAMLWALNLASEITKSAFGHDNEILKTIDKLLKDEDEGEEWKADEDTFEMPYNCPLSFLAKALVRKMSEDSKARNTLPKFLKNFADPKTVGEMVNHFDRETY</sequence>
<organism evidence="1 2">
    <name type="scientific">candidate division MSBL1 archaeon SCGC-AAA259B11</name>
    <dbReference type="NCBI Taxonomy" id="1698260"/>
    <lineage>
        <taxon>Archaea</taxon>
        <taxon>Methanobacteriati</taxon>
        <taxon>Methanobacteriota</taxon>
        <taxon>candidate division MSBL1</taxon>
    </lineage>
</organism>
<evidence type="ECO:0000313" key="2">
    <source>
        <dbReference type="Proteomes" id="UP000070184"/>
    </source>
</evidence>
<dbReference type="AlphaFoldDB" id="A0A133U6G3"/>
<keyword evidence="2" id="KW-1185">Reference proteome</keyword>